<evidence type="ECO:0000313" key="1">
    <source>
        <dbReference type="EMBL" id="GAG10812.1"/>
    </source>
</evidence>
<evidence type="ECO:0008006" key="2">
    <source>
        <dbReference type="Google" id="ProtNLM"/>
    </source>
</evidence>
<reference evidence="1" key="1">
    <citation type="journal article" date="2014" name="Front. Microbiol.">
        <title>High frequency of phylogenetically diverse reductive dehalogenase-homologous genes in deep subseafloor sedimentary metagenomes.</title>
        <authorList>
            <person name="Kawai M."/>
            <person name="Futagami T."/>
            <person name="Toyoda A."/>
            <person name="Takaki Y."/>
            <person name="Nishi S."/>
            <person name="Hori S."/>
            <person name="Arai W."/>
            <person name="Tsubouchi T."/>
            <person name="Morono Y."/>
            <person name="Uchiyama I."/>
            <person name="Ito T."/>
            <person name="Fujiyama A."/>
            <person name="Inagaki F."/>
            <person name="Takami H."/>
        </authorList>
    </citation>
    <scope>NUCLEOTIDE SEQUENCE</scope>
    <source>
        <strain evidence="1">Expedition CK06-06</strain>
    </source>
</reference>
<sequence length="95" mass="10647">MIVERRTHKVKQGCVQELVALLKGSAESRGLTVRIYIDNIGPRFTVAVETEFDSLAEREKLRAERRASPDLPASLGKYFALTETGGTIEIWDLVE</sequence>
<organism evidence="1">
    <name type="scientific">marine sediment metagenome</name>
    <dbReference type="NCBI Taxonomy" id="412755"/>
    <lineage>
        <taxon>unclassified sequences</taxon>
        <taxon>metagenomes</taxon>
        <taxon>ecological metagenomes</taxon>
    </lineage>
</organism>
<comment type="caution">
    <text evidence="1">The sequence shown here is derived from an EMBL/GenBank/DDBJ whole genome shotgun (WGS) entry which is preliminary data.</text>
</comment>
<dbReference type="Gene3D" id="3.30.70.100">
    <property type="match status" value="1"/>
</dbReference>
<accession>X0VHX0</accession>
<name>X0VHX0_9ZZZZ</name>
<dbReference type="InterPro" id="IPR011008">
    <property type="entry name" value="Dimeric_a/b-barrel"/>
</dbReference>
<dbReference type="EMBL" id="BARS01020735">
    <property type="protein sequence ID" value="GAG10812.1"/>
    <property type="molecule type" value="Genomic_DNA"/>
</dbReference>
<protein>
    <recommendedName>
        <fullName evidence="2">ABM domain-containing protein</fullName>
    </recommendedName>
</protein>
<gene>
    <name evidence="1" type="ORF">S01H1_33403</name>
</gene>
<dbReference type="SUPFAM" id="SSF54909">
    <property type="entry name" value="Dimeric alpha+beta barrel"/>
    <property type="match status" value="1"/>
</dbReference>
<dbReference type="AlphaFoldDB" id="X0VHX0"/>
<proteinExistence type="predicted"/>